<keyword evidence="3" id="KW-0012">Acyltransferase</keyword>
<dbReference type="EC" id="2.3.1.-" evidence="3"/>
<keyword evidence="1" id="KW-0046">Antibiotic resistance</keyword>
<dbReference type="SUPFAM" id="SSF55729">
    <property type="entry name" value="Acyl-CoA N-acyltransferases (Nat)"/>
    <property type="match status" value="1"/>
</dbReference>
<dbReference type="PANTHER" id="PTHR31438:SF1">
    <property type="entry name" value="LYSINE N-ACYLTRANSFERASE C17G9.06C-RELATED"/>
    <property type="match status" value="1"/>
</dbReference>
<protein>
    <submittedName>
        <fullName evidence="3">GNAT family N-acetyltransferase</fullName>
        <ecNumber evidence="3">2.3.1.-</ecNumber>
    </submittedName>
</protein>
<name>A0ABT8U1K8_9FLAO</name>
<evidence type="ECO:0000256" key="1">
    <source>
        <dbReference type="ARBA" id="ARBA00023251"/>
    </source>
</evidence>
<keyword evidence="3" id="KW-0808">Transferase</keyword>
<dbReference type="EMBL" id="JAULSJ010000010">
    <property type="protein sequence ID" value="MDO3424950.1"/>
    <property type="molecule type" value="Genomic_DNA"/>
</dbReference>
<gene>
    <name evidence="3" type="ORF">QWT87_08615</name>
</gene>
<evidence type="ECO:0000313" key="4">
    <source>
        <dbReference type="Proteomes" id="UP001168128"/>
    </source>
</evidence>
<dbReference type="InterPro" id="IPR016181">
    <property type="entry name" value="Acyl_CoA_acyltransferase"/>
</dbReference>
<reference evidence="3" key="1">
    <citation type="submission" date="2023-07" db="EMBL/GenBank/DDBJ databases">
        <title>AMR profile of multidrug- resistance Chryseobacterium gambrini related strain.</title>
        <authorList>
            <person name="Kirdat K."/>
            <person name="Bhatt A."/>
            <person name="Kuyare S."/>
            <person name="Yadav A."/>
        </authorList>
    </citation>
    <scope>NUCLEOTIDE SEQUENCE</scope>
    <source>
        <strain evidence="3">APV-1</strain>
    </source>
</reference>
<comment type="caution">
    <text evidence="3">The sequence shown here is derived from an EMBL/GenBank/DDBJ whole genome shotgun (WGS) entry which is preliminary data.</text>
</comment>
<evidence type="ECO:0000259" key="2">
    <source>
        <dbReference type="PROSITE" id="PS51186"/>
    </source>
</evidence>
<sequence length="176" mass="20637">MKEITFEFKPLNETQLPILTKWLNYPHLQEWWNSEEITLEKVRDKYLPRILGNDSARPYIIYLDKKPFGYIQYYYASEGDPNWWPDEPGQGVIGIDQFIADNKLLGKGYGTLMITQFIHFLTKQINITEVRVDPRPDNHRAVNCYEKVGFRKVQNIITPDGPATMMILDITLIVNE</sequence>
<accession>A0ABT8U1K8</accession>
<keyword evidence="4" id="KW-1185">Reference proteome</keyword>
<evidence type="ECO:0000313" key="3">
    <source>
        <dbReference type="EMBL" id="MDO3424950.1"/>
    </source>
</evidence>
<dbReference type="Pfam" id="PF13523">
    <property type="entry name" value="Acetyltransf_8"/>
    <property type="match status" value="1"/>
</dbReference>
<dbReference type="Gene3D" id="3.40.630.30">
    <property type="match status" value="1"/>
</dbReference>
<dbReference type="PROSITE" id="PS51186">
    <property type="entry name" value="GNAT"/>
    <property type="match status" value="1"/>
</dbReference>
<dbReference type="InterPro" id="IPR000182">
    <property type="entry name" value="GNAT_dom"/>
</dbReference>
<feature type="domain" description="N-acetyltransferase" evidence="2">
    <location>
        <begin position="6"/>
        <end position="171"/>
    </location>
</feature>
<dbReference type="GO" id="GO:0016746">
    <property type="term" value="F:acyltransferase activity"/>
    <property type="evidence" value="ECO:0007669"/>
    <property type="project" value="UniProtKB-KW"/>
</dbReference>
<dbReference type="Proteomes" id="UP001168128">
    <property type="component" value="Unassembled WGS sequence"/>
</dbReference>
<proteinExistence type="predicted"/>
<dbReference type="PANTHER" id="PTHR31438">
    <property type="entry name" value="LYSINE N-ACYLTRANSFERASE C17G9.06C-RELATED"/>
    <property type="match status" value="1"/>
</dbReference>
<dbReference type="RefSeq" id="WP_058878818.1">
    <property type="nucleotide sequence ID" value="NZ_JAULSJ010000010.1"/>
</dbReference>
<organism evidence="3 4">
    <name type="scientific">Chryseobacterium urinae</name>
    <dbReference type="NCBI Taxonomy" id="3058400"/>
    <lineage>
        <taxon>Bacteria</taxon>
        <taxon>Pseudomonadati</taxon>
        <taxon>Bacteroidota</taxon>
        <taxon>Flavobacteriia</taxon>
        <taxon>Flavobacteriales</taxon>
        <taxon>Weeksellaceae</taxon>
        <taxon>Chryseobacterium group</taxon>
        <taxon>Chryseobacterium</taxon>
    </lineage>
</organism>